<gene>
    <name evidence="1" type="ORF">DUT91_03450</name>
</gene>
<name>A0A368K8Y9_9HYPH</name>
<dbReference type="EMBL" id="QOZG01000001">
    <property type="protein sequence ID" value="RCS25828.1"/>
    <property type="molecule type" value="Genomic_DNA"/>
</dbReference>
<protein>
    <submittedName>
        <fullName evidence="1">Uncharacterized protein</fullName>
    </submittedName>
</protein>
<organism evidence="1 2">
    <name type="scientific">Phyllobacterium salinisoli</name>
    <dbReference type="NCBI Taxonomy" id="1899321"/>
    <lineage>
        <taxon>Bacteria</taxon>
        <taxon>Pseudomonadati</taxon>
        <taxon>Pseudomonadota</taxon>
        <taxon>Alphaproteobacteria</taxon>
        <taxon>Hyphomicrobiales</taxon>
        <taxon>Phyllobacteriaceae</taxon>
        <taxon>Phyllobacterium</taxon>
    </lineage>
</organism>
<sequence>MARNVHFKQADVFRAVKGACAAGMELGRVEIDPSTGRIILVAAGGVEAPRNDLDKWLEKRNA</sequence>
<proteinExistence type="predicted"/>
<keyword evidence="2" id="KW-1185">Reference proteome</keyword>
<dbReference type="OrthoDB" id="7999301at2"/>
<dbReference type="Proteomes" id="UP000253420">
    <property type="component" value="Unassembled WGS sequence"/>
</dbReference>
<dbReference type="AlphaFoldDB" id="A0A368K8Y9"/>
<comment type="caution">
    <text evidence="1">The sequence shown here is derived from an EMBL/GenBank/DDBJ whole genome shotgun (WGS) entry which is preliminary data.</text>
</comment>
<dbReference type="RefSeq" id="WP_114438919.1">
    <property type="nucleotide sequence ID" value="NZ_QOZG01000001.1"/>
</dbReference>
<accession>A0A368K8Y9</accession>
<reference evidence="1 2" key="1">
    <citation type="submission" date="2018-07" db="EMBL/GenBank/DDBJ databases">
        <title>The draft genome of Phyllobacterium salinisoli.</title>
        <authorList>
            <person name="Liu L."/>
            <person name="Li L."/>
            <person name="Zhang X."/>
            <person name="Liang L."/>
        </authorList>
    </citation>
    <scope>NUCLEOTIDE SEQUENCE [LARGE SCALE GENOMIC DNA]</scope>
    <source>
        <strain evidence="1 2">LLAN61</strain>
    </source>
</reference>
<evidence type="ECO:0000313" key="1">
    <source>
        <dbReference type="EMBL" id="RCS25828.1"/>
    </source>
</evidence>
<evidence type="ECO:0000313" key="2">
    <source>
        <dbReference type="Proteomes" id="UP000253420"/>
    </source>
</evidence>